<dbReference type="Gene3D" id="3.40.47.10">
    <property type="match status" value="1"/>
</dbReference>
<dbReference type="Pfam" id="PF16197">
    <property type="entry name" value="KAsynt_C_assoc"/>
    <property type="match status" value="1"/>
</dbReference>
<dbReference type="Pfam" id="PF00109">
    <property type="entry name" value="ketoacyl-synt"/>
    <property type="match status" value="1"/>
</dbReference>
<evidence type="ECO:0000256" key="1">
    <source>
        <dbReference type="ARBA" id="ARBA00022450"/>
    </source>
</evidence>
<dbReference type="Pfam" id="PF02801">
    <property type="entry name" value="Ketoacyl-synt_C"/>
    <property type="match status" value="1"/>
</dbReference>
<dbReference type="SMART" id="SM00825">
    <property type="entry name" value="PKS_KS"/>
    <property type="match status" value="1"/>
</dbReference>
<evidence type="ECO:0000313" key="6">
    <source>
        <dbReference type="Proteomes" id="UP001529369"/>
    </source>
</evidence>
<evidence type="ECO:0000313" key="5">
    <source>
        <dbReference type="EMBL" id="MDN3568212.1"/>
    </source>
</evidence>
<feature type="domain" description="Ketosynthase family 3 (KS3)" evidence="4">
    <location>
        <begin position="14"/>
        <end position="435"/>
    </location>
</feature>
<dbReference type="Proteomes" id="UP001529369">
    <property type="component" value="Unassembled WGS sequence"/>
</dbReference>
<name>A0ABT8AEM6_9PROT</name>
<keyword evidence="6" id="KW-1185">Reference proteome</keyword>
<keyword evidence="1" id="KW-0596">Phosphopantetheine</keyword>
<dbReference type="RefSeq" id="WP_290320316.1">
    <property type="nucleotide sequence ID" value="NZ_JAUFPN010000205.1"/>
</dbReference>
<dbReference type="EMBL" id="JAUFPN010000205">
    <property type="protein sequence ID" value="MDN3568212.1"/>
    <property type="molecule type" value="Genomic_DNA"/>
</dbReference>
<evidence type="ECO:0000256" key="2">
    <source>
        <dbReference type="ARBA" id="ARBA00022553"/>
    </source>
</evidence>
<dbReference type="PROSITE" id="PS00606">
    <property type="entry name" value="KS3_1"/>
    <property type="match status" value="1"/>
</dbReference>
<dbReference type="InterPro" id="IPR016039">
    <property type="entry name" value="Thiolase-like"/>
</dbReference>
<accession>A0ABT8AEM6</accession>
<dbReference type="PANTHER" id="PTHR43775:SF37">
    <property type="entry name" value="SI:DKEY-61P9.11"/>
    <property type="match status" value="1"/>
</dbReference>
<dbReference type="InterPro" id="IPR014030">
    <property type="entry name" value="Ketoacyl_synth_N"/>
</dbReference>
<evidence type="ECO:0000256" key="3">
    <source>
        <dbReference type="ARBA" id="ARBA00022679"/>
    </source>
</evidence>
<evidence type="ECO:0000259" key="4">
    <source>
        <dbReference type="PROSITE" id="PS52004"/>
    </source>
</evidence>
<organism evidence="5 6">
    <name type="scientific">Paeniroseomonas aquatica</name>
    <dbReference type="NCBI Taxonomy" id="373043"/>
    <lineage>
        <taxon>Bacteria</taxon>
        <taxon>Pseudomonadati</taxon>
        <taxon>Pseudomonadota</taxon>
        <taxon>Alphaproteobacteria</taxon>
        <taxon>Acetobacterales</taxon>
        <taxon>Acetobacteraceae</taxon>
        <taxon>Paeniroseomonas</taxon>
    </lineage>
</organism>
<keyword evidence="3" id="KW-0808">Transferase</keyword>
<dbReference type="PROSITE" id="PS52004">
    <property type="entry name" value="KS3_2"/>
    <property type="match status" value="1"/>
</dbReference>
<sequence length="463" mass="47229">MTRGAPPRLRRRPDCAVAILGAACRLAGAAALDAFWTLLAEGRDAVTTVPADRFSQAAFAHPRRGEAGKTYSFAAGTLGDIAGFDAAAFGISPREAAEMDPQQRLLLEVAAEALEDAGIPASRLAGSGTGVFVGASLTDYGDLRQADAAGADRYFMTGSALSILANRIGNAFDLQGPAQTIDTACSSALVALHWACEALRGGRVPAALVGGVNLLLSPFPFIGFARAGMLSPTGRCQAFAAGADGYVRAEGAGVVLLKRLDDALADGDAIRAIILGSGVNAAGRTLGLSLPSQPAQTTLLEQVLAEARVAPDRIGYFEAHGTGTAIGDPLEAGALGAAIGRRRREPLPIGSVKTNIGHTEPASGIAGLLKAMLVLEKGQIPASLHHATPNPAIDFGELGLRVPVALEPLRRRARTVTGVNSFGFGGTNACALLAAAPAPQALARLGLPALEAALPPLLLSARS</sequence>
<dbReference type="CDD" id="cd00833">
    <property type="entry name" value="PKS"/>
    <property type="match status" value="1"/>
</dbReference>
<keyword evidence="2" id="KW-0597">Phosphoprotein</keyword>
<comment type="caution">
    <text evidence="5">The sequence shown here is derived from an EMBL/GenBank/DDBJ whole genome shotgun (WGS) entry which is preliminary data.</text>
</comment>
<gene>
    <name evidence="5" type="ORF">QWZ14_27850</name>
</gene>
<feature type="non-terminal residue" evidence="5">
    <location>
        <position position="463"/>
    </location>
</feature>
<dbReference type="InterPro" id="IPR032821">
    <property type="entry name" value="PKS_assoc"/>
</dbReference>
<dbReference type="PANTHER" id="PTHR43775">
    <property type="entry name" value="FATTY ACID SYNTHASE"/>
    <property type="match status" value="1"/>
</dbReference>
<dbReference type="InterPro" id="IPR014031">
    <property type="entry name" value="Ketoacyl_synth_C"/>
</dbReference>
<dbReference type="SUPFAM" id="SSF53901">
    <property type="entry name" value="Thiolase-like"/>
    <property type="match status" value="1"/>
</dbReference>
<dbReference type="InterPro" id="IPR050091">
    <property type="entry name" value="PKS_NRPS_Biosynth_Enz"/>
</dbReference>
<protein>
    <submittedName>
        <fullName evidence="5">Polyketide synthase</fullName>
    </submittedName>
</protein>
<dbReference type="InterPro" id="IPR020841">
    <property type="entry name" value="PKS_Beta-ketoAc_synthase_dom"/>
</dbReference>
<proteinExistence type="predicted"/>
<dbReference type="InterPro" id="IPR018201">
    <property type="entry name" value="Ketoacyl_synth_AS"/>
</dbReference>
<reference evidence="6" key="1">
    <citation type="journal article" date="2019" name="Int. J. Syst. Evol. Microbiol.">
        <title>The Global Catalogue of Microorganisms (GCM) 10K type strain sequencing project: providing services to taxonomists for standard genome sequencing and annotation.</title>
        <authorList>
            <consortium name="The Broad Institute Genomics Platform"/>
            <consortium name="The Broad Institute Genome Sequencing Center for Infectious Disease"/>
            <person name="Wu L."/>
            <person name="Ma J."/>
        </authorList>
    </citation>
    <scope>NUCLEOTIDE SEQUENCE [LARGE SCALE GENOMIC DNA]</scope>
    <source>
        <strain evidence="6">CECT 7131</strain>
    </source>
</reference>